<comment type="caution">
    <text evidence="2">The sequence shown here is derived from an EMBL/GenBank/DDBJ whole genome shotgun (WGS) entry which is preliminary data.</text>
</comment>
<sequence>MVLQGTIVNTIAIIIGALIGVLLPKIPEQFKKTVMQAIGLAVIVIGIDMAMGTQNALVLIVSAVIGGLIGEILRLEDRLNQVGIRVEKLFTRKKDGKSEGKIAKGFVFATLIYCVGSMAIVGALDSGLLYNHDVLYTKATLDGFSAIIFASTMGIGVMLSAAAVFIYQGAIALLASSLADYLHDGVIYEIRAVGGLLIMGIGLNLLEIKNVRVANMLPSIFIAAIIMIIISMF</sequence>
<keyword evidence="1" id="KW-1133">Transmembrane helix</keyword>
<dbReference type="Proteomes" id="UP000094296">
    <property type="component" value="Unassembled WGS sequence"/>
</dbReference>
<evidence type="ECO:0008006" key="4">
    <source>
        <dbReference type="Google" id="ProtNLM"/>
    </source>
</evidence>
<feature type="transmembrane region" description="Helical" evidence="1">
    <location>
        <begin position="144"/>
        <end position="174"/>
    </location>
</feature>
<reference evidence="2 3" key="1">
    <citation type="submission" date="2016-09" db="EMBL/GenBank/DDBJ databases">
        <title>Draft genome sequence for the type strain of Desulfuribacillus alkaliarsenatis AHT28, an obligately anaerobic, sulfidogenic bacterium isolated from Russian soda lake sediments.</title>
        <authorList>
            <person name="Abin C.A."/>
            <person name="Hollibaugh J.T."/>
        </authorList>
    </citation>
    <scope>NUCLEOTIDE SEQUENCE [LARGE SCALE GENOMIC DNA]</scope>
    <source>
        <strain evidence="2 3">AHT28</strain>
    </source>
</reference>
<dbReference type="InterPro" id="IPR007563">
    <property type="entry name" value="DUF554"/>
</dbReference>
<evidence type="ECO:0000256" key="1">
    <source>
        <dbReference type="SAM" id="Phobius"/>
    </source>
</evidence>
<dbReference type="PANTHER" id="PTHR36111">
    <property type="entry name" value="INNER MEMBRANE PROTEIN-RELATED"/>
    <property type="match status" value="1"/>
</dbReference>
<name>A0A1E5G3C8_9FIRM</name>
<keyword evidence="1" id="KW-0812">Transmembrane</keyword>
<feature type="transmembrane region" description="Helical" evidence="1">
    <location>
        <begin position="6"/>
        <end position="26"/>
    </location>
</feature>
<feature type="transmembrane region" description="Helical" evidence="1">
    <location>
        <begin position="102"/>
        <end position="124"/>
    </location>
</feature>
<evidence type="ECO:0000313" key="3">
    <source>
        <dbReference type="Proteomes" id="UP000094296"/>
    </source>
</evidence>
<dbReference type="Pfam" id="PF04474">
    <property type="entry name" value="DUF554"/>
    <property type="match status" value="1"/>
</dbReference>
<accession>A0A1E5G3C8</accession>
<dbReference type="EMBL" id="MIJE01000011">
    <property type="protein sequence ID" value="OEF97563.1"/>
    <property type="molecule type" value="Genomic_DNA"/>
</dbReference>
<dbReference type="OrthoDB" id="9797976at2"/>
<evidence type="ECO:0000313" key="2">
    <source>
        <dbReference type="EMBL" id="OEF97563.1"/>
    </source>
</evidence>
<organism evidence="2 3">
    <name type="scientific">Desulfuribacillus alkaliarsenatis</name>
    <dbReference type="NCBI Taxonomy" id="766136"/>
    <lineage>
        <taxon>Bacteria</taxon>
        <taxon>Bacillati</taxon>
        <taxon>Bacillota</taxon>
        <taxon>Desulfuribacillia</taxon>
        <taxon>Desulfuribacillales</taxon>
        <taxon>Desulfuribacillaceae</taxon>
        <taxon>Desulfuribacillus</taxon>
    </lineage>
</organism>
<feature type="transmembrane region" description="Helical" evidence="1">
    <location>
        <begin position="186"/>
        <end position="206"/>
    </location>
</feature>
<feature type="transmembrane region" description="Helical" evidence="1">
    <location>
        <begin position="33"/>
        <end position="51"/>
    </location>
</feature>
<feature type="transmembrane region" description="Helical" evidence="1">
    <location>
        <begin position="212"/>
        <end position="230"/>
    </location>
</feature>
<protein>
    <recommendedName>
        <fullName evidence="4">DUF554 domain-containing protein</fullName>
    </recommendedName>
</protein>
<dbReference type="PANTHER" id="PTHR36111:SF2">
    <property type="entry name" value="INNER MEMBRANE PROTEIN"/>
    <property type="match status" value="1"/>
</dbReference>
<gene>
    <name evidence="2" type="ORF">BHF68_03655</name>
</gene>
<keyword evidence="3" id="KW-1185">Reference proteome</keyword>
<proteinExistence type="predicted"/>
<dbReference type="STRING" id="766136.BHF68_03655"/>
<keyword evidence="1" id="KW-0472">Membrane</keyword>
<dbReference type="AlphaFoldDB" id="A0A1E5G3C8"/>